<evidence type="ECO:0000259" key="1">
    <source>
        <dbReference type="PROSITE" id="PS51746"/>
    </source>
</evidence>
<keyword evidence="3" id="KW-1185">Reference proteome</keyword>
<dbReference type="SUPFAM" id="SSF81606">
    <property type="entry name" value="PP2C-like"/>
    <property type="match status" value="1"/>
</dbReference>
<accession>A0ABV6UC04</accession>
<reference evidence="2 3" key="1">
    <citation type="submission" date="2024-09" db="EMBL/GenBank/DDBJ databases">
        <authorList>
            <person name="Sun Q."/>
            <person name="Mori K."/>
        </authorList>
    </citation>
    <scope>NUCLEOTIDE SEQUENCE [LARGE SCALE GENOMIC DNA]</scope>
    <source>
        <strain evidence="2 3">TBRC 1851</strain>
    </source>
</reference>
<proteinExistence type="predicted"/>
<dbReference type="Pfam" id="PF13672">
    <property type="entry name" value="PP2C_2"/>
    <property type="match status" value="1"/>
</dbReference>
<gene>
    <name evidence="2" type="ORF">ACFHYQ_25660</name>
</gene>
<organism evidence="2 3">
    <name type="scientific">Sphaerimonospora cavernae</name>
    <dbReference type="NCBI Taxonomy" id="1740611"/>
    <lineage>
        <taxon>Bacteria</taxon>
        <taxon>Bacillati</taxon>
        <taxon>Actinomycetota</taxon>
        <taxon>Actinomycetes</taxon>
        <taxon>Streptosporangiales</taxon>
        <taxon>Streptosporangiaceae</taxon>
        <taxon>Sphaerimonospora</taxon>
    </lineage>
</organism>
<sequence>MEQVQGAARAEASGADAVPAFPEPLVFGRRPRLLSRPGPLPQVRRPDTEIDGADLRGLVVRATSIRGDAHRYFGTPRQDAMGLWHDGDRTLLACVADGLGSKERSHVGAATACEVAPDRLPGLSSPTELGTAARSFIENIAREINERAARESVTPDQLSTTFLAAVVEESPDGSRHRAHIMRVGDCGAWHLYKGEWAPCFAEADGDEADGGEAVATSTTRALPRDFEQVEVVTVDLYPGDMLLLSTDGLDRPMLLVPQVRKQLAEWWSRPDPPSLPEFFWQMSFQAKTYDDDRTAVCIWRV</sequence>
<comment type="caution">
    <text evidence="2">The sequence shown here is derived from an EMBL/GenBank/DDBJ whole genome shotgun (WGS) entry which is preliminary data.</text>
</comment>
<dbReference type="Proteomes" id="UP001589870">
    <property type="component" value="Unassembled WGS sequence"/>
</dbReference>
<dbReference type="RefSeq" id="WP_394303697.1">
    <property type="nucleotide sequence ID" value="NZ_JBHMQT010000057.1"/>
</dbReference>
<dbReference type="EMBL" id="JBHMQT010000057">
    <property type="protein sequence ID" value="MFC0865688.1"/>
    <property type="molecule type" value="Genomic_DNA"/>
</dbReference>
<dbReference type="InterPro" id="IPR036457">
    <property type="entry name" value="PPM-type-like_dom_sf"/>
</dbReference>
<name>A0ABV6UC04_9ACTN</name>
<dbReference type="Gene3D" id="3.60.40.10">
    <property type="entry name" value="PPM-type phosphatase domain"/>
    <property type="match status" value="1"/>
</dbReference>
<protein>
    <submittedName>
        <fullName evidence="2">Protein phosphatase 2C domain-containing protein</fullName>
    </submittedName>
</protein>
<dbReference type="InterPro" id="IPR001932">
    <property type="entry name" value="PPM-type_phosphatase-like_dom"/>
</dbReference>
<feature type="domain" description="PPM-type phosphatase" evidence="1">
    <location>
        <begin position="59"/>
        <end position="301"/>
    </location>
</feature>
<evidence type="ECO:0000313" key="2">
    <source>
        <dbReference type="EMBL" id="MFC0865688.1"/>
    </source>
</evidence>
<dbReference type="PROSITE" id="PS51746">
    <property type="entry name" value="PPM_2"/>
    <property type="match status" value="1"/>
</dbReference>
<evidence type="ECO:0000313" key="3">
    <source>
        <dbReference type="Proteomes" id="UP001589870"/>
    </source>
</evidence>